<dbReference type="InterPro" id="IPR037208">
    <property type="entry name" value="Spo0E-like_sf"/>
</dbReference>
<dbReference type="AlphaFoldDB" id="A0A1G8DYK5"/>
<dbReference type="SUPFAM" id="SSF140500">
    <property type="entry name" value="BAS1536-like"/>
    <property type="match status" value="1"/>
</dbReference>
<dbReference type="Proteomes" id="UP000199163">
    <property type="component" value="Unassembled WGS sequence"/>
</dbReference>
<keyword evidence="2" id="KW-1185">Reference proteome</keyword>
<dbReference type="InterPro" id="IPR036638">
    <property type="entry name" value="HLH_DNA-bd_sf"/>
</dbReference>
<proteinExistence type="predicted"/>
<accession>A0A1G8DYK5</accession>
<dbReference type="GO" id="GO:0046983">
    <property type="term" value="F:protein dimerization activity"/>
    <property type="evidence" value="ECO:0007669"/>
    <property type="project" value="InterPro"/>
</dbReference>
<sequence length="84" mass="9700">MMKGRRMGEGMDDVKGKQLEELRCKMTQAAELYGMNHPIVLHYSQCIDQMHNKLLQSSHSSFFSNGKRVKATHLKTRQKHDILA</sequence>
<evidence type="ECO:0000313" key="1">
    <source>
        <dbReference type="EMBL" id="SDH62747.1"/>
    </source>
</evidence>
<dbReference type="Pfam" id="PF09388">
    <property type="entry name" value="SpoOE-like"/>
    <property type="match status" value="1"/>
</dbReference>
<protein>
    <submittedName>
        <fullName evidence="1">Spo0E like sporulation regulatory protein</fullName>
    </submittedName>
</protein>
<reference evidence="1 2" key="1">
    <citation type="submission" date="2016-10" db="EMBL/GenBank/DDBJ databases">
        <authorList>
            <person name="de Groot N.N."/>
        </authorList>
    </citation>
    <scope>NUCLEOTIDE SEQUENCE [LARGE SCALE GENOMIC DNA]</scope>
    <source>
        <strain evidence="1 2">DSM 21632</strain>
    </source>
</reference>
<organism evidence="1 2">
    <name type="scientific">Alteribacillus persepolensis</name>
    <dbReference type="NCBI Taxonomy" id="568899"/>
    <lineage>
        <taxon>Bacteria</taxon>
        <taxon>Bacillati</taxon>
        <taxon>Bacillota</taxon>
        <taxon>Bacilli</taxon>
        <taxon>Bacillales</taxon>
        <taxon>Bacillaceae</taxon>
        <taxon>Alteribacillus</taxon>
    </lineage>
</organism>
<dbReference type="EMBL" id="FNDK01000008">
    <property type="protein sequence ID" value="SDH62747.1"/>
    <property type="molecule type" value="Genomic_DNA"/>
</dbReference>
<dbReference type="GO" id="GO:0043937">
    <property type="term" value="P:regulation of sporulation"/>
    <property type="evidence" value="ECO:0007669"/>
    <property type="project" value="InterPro"/>
</dbReference>
<dbReference type="InterPro" id="IPR018540">
    <property type="entry name" value="Spo0E-like"/>
</dbReference>
<gene>
    <name evidence="1" type="ORF">SAMN05192534_10876</name>
</gene>
<name>A0A1G8DYK5_9BACI</name>
<evidence type="ECO:0000313" key="2">
    <source>
        <dbReference type="Proteomes" id="UP000199163"/>
    </source>
</evidence>
<dbReference type="STRING" id="568899.SAMN05192534_10876"/>
<dbReference type="Gene3D" id="4.10.280.10">
    <property type="entry name" value="Helix-loop-helix DNA-binding domain"/>
    <property type="match status" value="1"/>
</dbReference>